<protein>
    <submittedName>
        <fullName evidence="1">TPR domain protein</fullName>
    </submittedName>
</protein>
<reference evidence="2" key="2">
    <citation type="submission" date="2016-02" db="EMBL/GenBank/DDBJ databases">
        <title>Genome sequencing of Aspergillus luchuensis NBRC 4314.</title>
        <authorList>
            <person name="Yamada O."/>
        </authorList>
    </citation>
    <scope>NUCLEOTIDE SEQUENCE [LARGE SCALE GENOMIC DNA]</scope>
    <source>
        <strain evidence="2">RIB 2604</strain>
    </source>
</reference>
<comment type="caution">
    <text evidence="1">The sequence shown here is derived from an EMBL/GenBank/DDBJ whole genome shotgun (WGS) entry which is preliminary data.</text>
</comment>
<name>A0A146FVX5_ASPKA</name>
<evidence type="ECO:0000313" key="1">
    <source>
        <dbReference type="EMBL" id="GAT29666.1"/>
    </source>
</evidence>
<dbReference type="Proteomes" id="UP000075230">
    <property type="component" value="Unassembled WGS sequence"/>
</dbReference>
<gene>
    <name evidence="1" type="ORF">RIB2604_03001990</name>
</gene>
<proteinExistence type="predicted"/>
<sequence>MEDSIGFVSPLSHPESTKELIGLGKIWPSGEGDVRRPVDARTTAIAARQSVSDRAGTSSLRKAKTGRIASMDLTGAAGPTL</sequence>
<dbReference type="AlphaFoldDB" id="A0A146FVX5"/>
<organism evidence="1 2">
    <name type="scientific">Aspergillus kawachii</name>
    <name type="common">White koji mold</name>
    <name type="synonym">Aspergillus awamori var. kawachi</name>
    <dbReference type="NCBI Taxonomy" id="1069201"/>
    <lineage>
        <taxon>Eukaryota</taxon>
        <taxon>Fungi</taxon>
        <taxon>Dikarya</taxon>
        <taxon>Ascomycota</taxon>
        <taxon>Pezizomycotina</taxon>
        <taxon>Eurotiomycetes</taxon>
        <taxon>Eurotiomycetidae</taxon>
        <taxon>Eurotiales</taxon>
        <taxon>Aspergillaceae</taxon>
        <taxon>Aspergillus</taxon>
        <taxon>Aspergillus subgen. Circumdati</taxon>
    </lineage>
</organism>
<dbReference type="EMBL" id="BCWF01000029">
    <property type="protein sequence ID" value="GAT29666.1"/>
    <property type="molecule type" value="Genomic_DNA"/>
</dbReference>
<accession>A0A146FVX5</accession>
<reference evidence="1 2" key="1">
    <citation type="journal article" date="2016" name="DNA Res.">
        <title>Genome sequence of Aspergillus luchuensis NBRC 4314.</title>
        <authorList>
            <person name="Yamada O."/>
            <person name="Machida M."/>
            <person name="Hosoyama A."/>
            <person name="Goto M."/>
            <person name="Takahashi T."/>
            <person name="Futagami T."/>
            <person name="Yamagata Y."/>
            <person name="Takeuchi M."/>
            <person name="Kobayashi T."/>
            <person name="Koike H."/>
            <person name="Abe K."/>
            <person name="Asai K."/>
            <person name="Arita M."/>
            <person name="Fujita N."/>
            <person name="Fukuda K."/>
            <person name="Higa K."/>
            <person name="Horikawa H."/>
            <person name="Ishikawa T."/>
            <person name="Jinno K."/>
            <person name="Kato Y."/>
            <person name="Kirimura K."/>
            <person name="Mizutani O."/>
            <person name="Nakasone K."/>
            <person name="Sano M."/>
            <person name="Shiraishi Y."/>
            <person name="Tsukahara M."/>
            <person name="Gomi K."/>
        </authorList>
    </citation>
    <scope>NUCLEOTIDE SEQUENCE [LARGE SCALE GENOMIC DNA]</scope>
    <source>
        <strain evidence="1 2">RIB 2604</strain>
    </source>
</reference>
<evidence type="ECO:0000313" key="2">
    <source>
        <dbReference type="Proteomes" id="UP000075230"/>
    </source>
</evidence>